<comment type="caution">
    <text evidence="6">The sequence shown here is derived from an EMBL/GenBank/DDBJ whole genome shotgun (WGS) entry which is preliminary data.</text>
</comment>
<evidence type="ECO:0000259" key="3">
    <source>
        <dbReference type="Pfam" id="PF02922"/>
    </source>
</evidence>
<dbReference type="Pfam" id="PF17967">
    <property type="entry name" value="Pullulanase_N2"/>
    <property type="match status" value="1"/>
</dbReference>
<dbReference type="InterPro" id="IPR013783">
    <property type="entry name" value="Ig-like_fold"/>
</dbReference>
<dbReference type="EMBL" id="JBHSMR010000013">
    <property type="protein sequence ID" value="MFC5479960.1"/>
    <property type="molecule type" value="Genomic_DNA"/>
</dbReference>
<name>A0ABW0MQ77_9BURK</name>
<evidence type="ECO:0000259" key="5">
    <source>
        <dbReference type="Pfam" id="PF17967"/>
    </source>
</evidence>
<gene>
    <name evidence="6" type="ORF">ACFPQ5_17315</name>
</gene>
<dbReference type="RefSeq" id="WP_379758407.1">
    <property type="nucleotide sequence ID" value="NZ_JBHSMR010000013.1"/>
</dbReference>
<comment type="similarity">
    <text evidence="1">Belongs to the glycosyl hydrolase 13 family.</text>
</comment>
<dbReference type="CDD" id="cd11341">
    <property type="entry name" value="AmyAc_Pullulanase_LD-like"/>
    <property type="match status" value="1"/>
</dbReference>
<dbReference type="Gene3D" id="3.20.20.80">
    <property type="entry name" value="Glycosidases"/>
    <property type="match status" value="1"/>
</dbReference>
<reference evidence="7" key="1">
    <citation type="journal article" date="2019" name="Int. J. Syst. Evol. Microbiol.">
        <title>The Global Catalogue of Microorganisms (GCM) 10K type strain sequencing project: providing services to taxonomists for standard genome sequencing and annotation.</title>
        <authorList>
            <consortium name="The Broad Institute Genomics Platform"/>
            <consortium name="The Broad Institute Genome Sequencing Center for Infectious Disease"/>
            <person name="Wu L."/>
            <person name="Ma J."/>
        </authorList>
    </citation>
    <scope>NUCLEOTIDE SEQUENCE [LARGE SCALE GENOMIC DNA]</scope>
    <source>
        <strain evidence="7">CCUG 43111</strain>
    </source>
</reference>
<evidence type="ECO:0000256" key="1">
    <source>
        <dbReference type="ARBA" id="ARBA00008061"/>
    </source>
</evidence>
<proteinExistence type="inferred from homology"/>
<dbReference type="CDD" id="cd02860">
    <property type="entry name" value="E_set_Pullulanase"/>
    <property type="match status" value="1"/>
</dbReference>
<evidence type="ECO:0000313" key="6">
    <source>
        <dbReference type="EMBL" id="MFC5479960.1"/>
    </source>
</evidence>
<dbReference type="InterPro" id="IPR040671">
    <property type="entry name" value="Pullulanase_N2"/>
</dbReference>
<dbReference type="SUPFAM" id="SSF51011">
    <property type="entry name" value="Glycosyl hydrolase domain"/>
    <property type="match status" value="1"/>
</dbReference>
<dbReference type="Gene3D" id="2.60.40.10">
    <property type="entry name" value="Immunoglobulins"/>
    <property type="match status" value="1"/>
</dbReference>
<sequence length="908" mass="97747">MTSFARYAALPALLALSGAAHAAIPLQACDAPAFATTLHAAPATLEARAVWLDRRLVQWPGMASEGRFRLYHSPLGAIVATPGAKVQGAAGAFDLALHTGAVPTAAAQRFKYVGAGPVLALDDADLAQLHREQLVLVREDAGGTVLAATRLQAAGALDDLYAAAQQIPDLGATPGANGTGFALWAPTVQQAAVCVYDKPTGRARAVHPLAFDAKTGAWSAYVPSDLSGRYYTYLVDVIADGTGLVRNRVTDPYSVSLNTDSRRSYIADLDAPKLKPQGWDAHTAPATVKAQADMSVYELHVRDFSRDDASVPVNKRGKYTAFGETNSNGMRHLQALARAGLTDIHLLPVYDIASVPERGCAVPKPQGAPDSERQQALVMKTAHGDCYNWGYDPFHYNAPEGSYASDPRDGARRVVELREMVMNLHRAGLRVGMDVVYNHTFAAGQQEKSVLDRIVPGYYHRLDAAGKVAQSTCCDNTATENAMMGKLMIDSAVLWAKHYRMDSFRFDLMGHQPRATMERLQAAVDQAAGRSVQLIGEGWNFGEVENGARFVQASQLSLNGSGIGTFSDRARDAARGGGAGDAGEAVIKQQGWINGLVYDANARAEKRPRADLLQAADLIRLGLAGTLRSYAFVNADGVTRKGEQMAYGGQPAGYASAPGETVNYVENHDNQTLYDANALKLPLATSTADRARVQVLGLALTAFSQGVAYYHAGSDILRSKSLDRNSFNSGDWFNLLDWTYRTNFFGTGLPPAPDNAKDWPLFKPLLANTHLRPTPDDIAFTRDAFRDLLAIRASSTLFRLRTADEVAQRLRFFNVGPQQEPAVVAAHLDGRGYAGAGFGSLRYFINVDKLAHTVGDEEARGKRLRLHPVHTAANAGDKRAAQARFDAASGSFSIPPRTAVVFVEEQAP</sequence>
<feature type="domain" description="Glycoside hydrolase family 13 N-terminal" evidence="3">
    <location>
        <begin position="170"/>
        <end position="254"/>
    </location>
</feature>
<dbReference type="Gene3D" id="2.60.40.1180">
    <property type="entry name" value="Golgi alpha-mannosidase II"/>
    <property type="match status" value="1"/>
</dbReference>
<feature type="domain" description="Alpha-1,6-glucosidases pullulanase-type C-terminal" evidence="4">
    <location>
        <begin position="740"/>
        <end position="904"/>
    </location>
</feature>
<dbReference type="SUPFAM" id="SSF51445">
    <property type="entry name" value="(Trans)glycosidases"/>
    <property type="match status" value="1"/>
</dbReference>
<keyword evidence="7" id="KW-1185">Reference proteome</keyword>
<dbReference type="SUPFAM" id="SSF81296">
    <property type="entry name" value="E set domains"/>
    <property type="match status" value="2"/>
</dbReference>
<evidence type="ECO:0000256" key="2">
    <source>
        <dbReference type="SAM" id="SignalP"/>
    </source>
</evidence>
<dbReference type="InterPro" id="IPR004193">
    <property type="entry name" value="Glyco_hydro_13_N"/>
</dbReference>
<dbReference type="Gene3D" id="2.60.40.1130">
    <property type="entry name" value="Rab geranylgeranyltransferase alpha-subunit, insert domain"/>
    <property type="match status" value="1"/>
</dbReference>
<dbReference type="InterPro" id="IPR017853">
    <property type="entry name" value="GH"/>
</dbReference>
<dbReference type="Pfam" id="PF11852">
    <property type="entry name" value="Pullul_strch_C"/>
    <property type="match status" value="1"/>
</dbReference>
<feature type="chain" id="PRO_5047304107" evidence="2">
    <location>
        <begin position="23"/>
        <end position="908"/>
    </location>
</feature>
<dbReference type="PANTHER" id="PTHR43002">
    <property type="entry name" value="GLYCOGEN DEBRANCHING ENZYME"/>
    <property type="match status" value="1"/>
</dbReference>
<dbReference type="InterPro" id="IPR014756">
    <property type="entry name" value="Ig_E-set"/>
</dbReference>
<organism evidence="6 7">
    <name type="scientific">Massilia suwonensis</name>
    <dbReference type="NCBI Taxonomy" id="648895"/>
    <lineage>
        <taxon>Bacteria</taxon>
        <taxon>Pseudomonadati</taxon>
        <taxon>Pseudomonadota</taxon>
        <taxon>Betaproteobacteria</taxon>
        <taxon>Burkholderiales</taxon>
        <taxon>Oxalobacteraceae</taxon>
        <taxon>Telluria group</taxon>
        <taxon>Massilia</taxon>
    </lineage>
</organism>
<accession>A0ABW0MQ77</accession>
<feature type="signal peptide" evidence="2">
    <location>
        <begin position="1"/>
        <end position="22"/>
    </location>
</feature>
<evidence type="ECO:0000259" key="4">
    <source>
        <dbReference type="Pfam" id="PF11852"/>
    </source>
</evidence>
<dbReference type="InterPro" id="IPR013780">
    <property type="entry name" value="Glyco_hydro_b"/>
</dbReference>
<dbReference type="InterPro" id="IPR024561">
    <property type="entry name" value="Pullul_strch_C"/>
</dbReference>
<dbReference type="Pfam" id="PF02922">
    <property type="entry name" value="CBM_48"/>
    <property type="match status" value="1"/>
</dbReference>
<protein>
    <submittedName>
        <fullName evidence="6">Alpha-1,6-glucosidase domain-containing protein</fullName>
    </submittedName>
</protein>
<evidence type="ECO:0000313" key="7">
    <source>
        <dbReference type="Proteomes" id="UP001596101"/>
    </source>
</evidence>
<feature type="domain" description="Pullulanase N2" evidence="5">
    <location>
        <begin position="47"/>
        <end position="159"/>
    </location>
</feature>
<keyword evidence="2" id="KW-0732">Signal</keyword>
<dbReference type="Proteomes" id="UP001596101">
    <property type="component" value="Unassembled WGS sequence"/>
</dbReference>